<dbReference type="InterPro" id="IPR001789">
    <property type="entry name" value="Sig_transdc_resp-reg_receiver"/>
</dbReference>
<dbReference type="SUPFAM" id="SSF52172">
    <property type="entry name" value="CheY-like"/>
    <property type="match status" value="1"/>
</dbReference>
<dbReference type="Pfam" id="PF00072">
    <property type="entry name" value="Response_reg"/>
    <property type="match status" value="1"/>
</dbReference>
<feature type="domain" description="OmpR/PhoB-type" evidence="12">
    <location>
        <begin position="144"/>
        <end position="245"/>
    </location>
</feature>
<dbReference type="AlphaFoldDB" id="A0A127JWI4"/>
<dbReference type="SUPFAM" id="SSF46894">
    <property type="entry name" value="C-terminal effector domain of the bipartite response regulators"/>
    <property type="match status" value="1"/>
</dbReference>
<dbReference type="GO" id="GO:0032993">
    <property type="term" value="C:protein-DNA complex"/>
    <property type="evidence" value="ECO:0007669"/>
    <property type="project" value="TreeGrafter"/>
</dbReference>
<evidence type="ECO:0000313" key="13">
    <source>
        <dbReference type="EMBL" id="AMO24368.1"/>
    </source>
</evidence>
<dbReference type="PROSITE" id="PS51755">
    <property type="entry name" value="OMPR_PHOB"/>
    <property type="match status" value="1"/>
</dbReference>
<gene>
    <name evidence="13" type="ORF">UC35_17845</name>
</gene>
<evidence type="ECO:0000256" key="8">
    <source>
        <dbReference type="PROSITE-ProRule" id="PRU00169"/>
    </source>
</evidence>
<evidence type="ECO:0000256" key="5">
    <source>
        <dbReference type="ARBA" id="ARBA00023015"/>
    </source>
</evidence>
<keyword evidence="7" id="KW-0804">Transcription</keyword>
<comment type="subcellular location">
    <subcellularLocation>
        <location evidence="1">Cytoplasm</location>
    </subcellularLocation>
</comment>
<dbReference type="PANTHER" id="PTHR48111">
    <property type="entry name" value="REGULATOR OF RPOS"/>
    <property type="match status" value="1"/>
</dbReference>
<evidence type="ECO:0000256" key="6">
    <source>
        <dbReference type="ARBA" id="ARBA00023125"/>
    </source>
</evidence>
<name>A0A127JWI4_9BURK</name>
<dbReference type="Gene3D" id="6.10.250.690">
    <property type="match status" value="1"/>
</dbReference>
<keyword evidence="4" id="KW-0902">Two-component regulatory system</keyword>
<evidence type="ECO:0000256" key="2">
    <source>
        <dbReference type="ARBA" id="ARBA00022490"/>
    </source>
</evidence>
<feature type="DNA-binding region" description="OmpR/PhoB-type" evidence="9">
    <location>
        <begin position="144"/>
        <end position="245"/>
    </location>
</feature>
<dbReference type="GO" id="GO:0005829">
    <property type="term" value="C:cytosol"/>
    <property type="evidence" value="ECO:0007669"/>
    <property type="project" value="TreeGrafter"/>
</dbReference>
<evidence type="ECO:0000259" key="11">
    <source>
        <dbReference type="PROSITE" id="PS50110"/>
    </source>
</evidence>
<dbReference type="GO" id="GO:0000156">
    <property type="term" value="F:phosphorelay response regulator activity"/>
    <property type="evidence" value="ECO:0007669"/>
    <property type="project" value="TreeGrafter"/>
</dbReference>
<dbReference type="Gene3D" id="3.40.50.2300">
    <property type="match status" value="1"/>
</dbReference>
<dbReference type="GO" id="GO:0000976">
    <property type="term" value="F:transcription cis-regulatory region binding"/>
    <property type="evidence" value="ECO:0007669"/>
    <property type="project" value="TreeGrafter"/>
</dbReference>
<dbReference type="InterPro" id="IPR039420">
    <property type="entry name" value="WalR-like"/>
</dbReference>
<evidence type="ECO:0000313" key="14">
    <source>
        <dbReference type="Proteomes" id="UP000070433"/>
    </source>
</evidence>
<evidence type="ECO:0000256" key="9">
    <source>
        <dbReference type="PROSITE-ProRule" id="PRU01091"/>
    </source>
</evidence>
<dbReference type="OrthoDB" id="165980at2"/>
<reference evidence="13 14" key="1">
    <citation type="journal article" date="2014" name="Int. J. Syst. Evol. Microbiol.">
        <title>Ramlibacter solisilvae sp. nov., isolated from forest soil, and emended description of the genus Ramlibacter.</title>
        <authorList>
            <person name="Lee H.J."/>
            <person name="Lee S.H."/>
            <person name="Lee S.S."/>
            <person name="Lee J.S."/>
            <person name="Kim Y."/>
            <person name="Kim S.C."/>
            <person name="Jeon C.O."/>
        </authorList>
    </citation>
    <scope>NUCLEOTIDE SEQUENCE [LARGE SCALE GENOMIC DNA]</scope>
    <source>
        <strain evidence="13 14">5-10</strain>
    </source>
</reference>
<dbReference type="Gene3D" id="1.10.10.10">
    <property type="entry name" value="Winged helix-like DNA-binding domain superfamily/Winged helix DNA-binding domain"/>
    <property type="match status" value="1"/>
</dbReference>
<dbReference type="EMBL" id="CP010951">
    <property type="protein sequence ID" value="AMO24368.1"/>
    <property type="molecule type" value="Genomic_DNA"/>
</dbReference>
<feature type="modified residue" description="4-aspartylphosphate" evidence="8">
    <location>
        <position position="55"/>
    </location>
</feature>
<keyword evidence="14" id="KW-1185">Reference proteome</keyword>
<evidence type="ECO:0000256" key="10">
    <source>
        <dbReference type="SAM" id="MobiDB-lite"/>
    </source>
</evidence>
<feature type="domain" description="Response regulatory" evidence="11">
    <location>
        <begin position="6"/>
        <end position="119"/>
    </location>
</feature>
<dbReference type="Pfam" id="PF00486">
    <property type="entry name" value="Trans_reg_C"/>
    <property type="match status" value="1"/>
</dbReference>
<dbReference type="SMART" id="SM00448">
    <property type="entry name" value="REC"/>
    <property type="match status" value="1"/>
</dbReference>
<dbReference type="InterPro" id="IPR036388">
    <property type="entry name" value="WH-like_DNA-bd_sf"/>
</dbReference>
<dbReference type="Proteomes" id="UP000070433">
    <property type="component" value="Chromosome"/>
</dbReference>
<sequence length="251" mass="28016">MNVSARVLVVDDDPSVRALLREYLQGHGFEIAEAATGSEMREQIERELPDAVLLDVRLPGEDGLVLARYLREHYDLGIIMVTASGDVVDRVVGLEVGADDYIAKPFDLRELLARLKSVLRRSQATPGGKGPLAEAEPQPSAPPSRRKRFGRCEVDLESHRMFEVGGPEVTITAMEFDLLSTFLANPNRVLTRDQLLQQTRHREWEPFDRSIDIRIGRLRRKVEPDPGGEPQCIRTVRNAGYMFVPGSSSSG</sequence>
<evidence type="ECO:0000256" key="7">
    <source>
        <dbReference type="ARBA" id="ARBA00023163"/>
    </source>
</evidence>
<keyword evidence="3 8" id="KW-0597">Phosphoprotein</keyword>
<evidence type="ECO:0000259" key="12">
    <source>
        <dbReference type="PROSITE" id="PS51755"/>
    </source>
</evidence>
<dbReference type="CDD" id="cd00383">
    <property type="entry name" value="trans_reg_C"/>
    <property type="match status" value="1"/>
</dbReference>
<organism evidence="13 14">
    <name type="scientific">Ramlibacter tataouinensis</name>
    <dbReference type="NCBI Taxonomy" id="94132"/>
    <lineage>
        <taxon>Bacteria</taxon>
        <taxon>Pseudomonadati</taxon>
        <taxon>Pseudomonadota</taxon>
        <taxon>Betaproteobacteria</taxon>
        <taxon>Burkholderiales</taxon>
        <taxon>Comamonadaceae</taxon>
        <taxon>Ramlibacter</taxon>
    </lineage>
</organism>
<dbReference type="InterPro" id="IPR001867">
    <property type="entry name" value="OmpR/PhoB-type_DNA-bd"/>
</dbReference>
<dbReference type="RefSeq" id="WP_061502064.1">
    <property type="nucleotide sequence ID" value="NZ_CP010951.1"/>
</dbReference>
<evidence type="ECO:0000256" key="1">
    <source>
        <dbReference type="ARBA" id="ARBA00004496"/>
    </source>
</evidence>
<dbReference type="PANTHER" id="PTHR48111:SF4">
    <property type="entry name" value="DNA-BINDING DUAL TRANSCRIPTIONAL REGULATOR OMPR"/>
    <property type="match status" value="1"/>
</dbReference>
<proteinExistence type="predicted"/>
<evidence type="ECO:0000256" key="4">
    <source>
        <dbReference type="ARBA" id="ARBA00023012"/>
    </source>
</evidence>
<evidence type="ECO:0000256" key="3">
    <source>
        <dbReference type="ARBA" id="ARBA00022553"/>
    </source>
</evidence>
<dbReference type="GO" id="GO:0006355">
    <property type="term" value="P:regulation of DNA-templated transcription"/>
    <property type="evidence" value="ECO:0007669"/>
    <property type="project" value="InterPro"/>
</dbReference>
<keyword evidence="2" id="KW-0963">Cytoplasm</keyword>
<dbReference type="FunFam" id="1.10.10.10:FF:000099">
    <property type="entry name" value="Two-component system response regulator TorR"/>
    <property type="match status" value="1"/>
</dbReference>
<accession>A0A127JWI4</accession>
<protein>
    <submittedName>
        <fullName evidence="13">Chemotaxis protein CheY</fullName>
    </submittedName>
</protein>
<dbReference type="InterPro" id="IPR011006">
    <property type="entry name" value="CheY-like_superfamily"/>
</dbReference>
<dbReference type="PROSITE" id="PS50110">
    <property type="entry name" value="RESPONSE_REGULATORY"/>
    <property type="match status" value="1"/>
</dbReference>
<dbReference type="SMART" id="SM00862">
    <property type="entry name" value="Trans_reg_C"/>
    <property type="match status" value="1"/>
</dbReference>
<feature type="region of interest" description="Disordered" evidence="10">
    <location>
        <begin position="123"/>
        <end position="148"/>
    </location>
</feature>
<keyword evidence="5" id="KW-0805">Transcription regulation</keyword>
<dbReference type="PATRIC" id="fig|94132.3.peg.3647"/>
<dbReference type="InterPro" id="IPR016032">
    <property type="entry name" value="Sig_transdc_resp-reg_C-effctor"/>
</dbReference>
<keyword evidence="6 9" id="KW-0238">DNA-binding</keyword>